<gene>
    <name evidence="4" type="ORF">ACFQHK_06075</name>
</gene>
<dbReference type="CDD" id="cd06558">
    <property type="entry name" value="crotonase-like"/>
    <property type="match status" value="1"/>
</dbReference>
<dbReference type="InterPro" id="IPR001753">
    <property type="entry name" value="Enoyl-CoA_hydra/iso"/>
</dbReference>
<comment type="similarity">
    <text evidence="1 3">Belongs to the enoyl-CoA hydratase/isomerase family.</text>
</comment>
<dbReference type="Proteomes" id="UP001596406">
    <property type="component" value="Unassembled WGS sequence"/>
</dbReference>
<evidence type="ECO:0000313" key="4">
    <source>
        <dbReference type="EMBL" id="MFC6836073.1"/>
    </source>
</evidence>
<dbReference type="InterPro" id="IPR029045">
    <property type="entry name" value="ClpP/crotonase-like_dom_sf"/>
</dbReference>
<evidence type="ECO:0000256" key="1">
    <source>
        <dbReference type="ARBA" id="ARBA00005254"/>
    </source>
</evidence>
<organism evidence="4 5">
    <name type="scientific">Halomarina ordinaria</name>
    <dbReference type="NCBI Taxonomy" id="3033939"/>
    <lineage>
        <taxon>Archaea</taxon>
        <taxon>Methanobacteriati</taxon>
        <taxon>Methanobacteriota</taxon>
        <taxon>Stenosarchaea group</taxon>
        <taxon>Halobacteria</taxon>
        <taxon>Halobacteriales</taxon>
        <taxon>Natronomonadaceae</taxon>
        <taxon>Halomarina</taxon>
    </lineage>
</organism>
<dbReference type="PANTHER" id="PTHR43459">
    <property type="entry name" value="ENOYL-COA HYDRATASE"/>
    <property type="match status" value="1"/>
</dbReference>
<dbReference type="SUPFAM" id="SSF52096">
    <property type="entry name" value="ClpP/crotonase"/>
    <property type="match status" value="1"/>
</dbReference>
<comment type="caution">
    <text evidence="4">The sequence shown here is derived from an EMBL/GenBank/DDBJ whole genome shotgun (WGS) entry which is preliminary data.</text>
</comment>
<proteinExistence type="inferred from homology"/>
<dbReference type="AlphaFoldDB" id="A0ABD5UB80"/>
<keyword evidence="2" id="KW-0456">Lyase</keyword>
<dbReference type="InterPro" id="IPR014748">
    <property type="entry name" value="Enoyl-CoA_hydra_C"/>
</dbReference>
<dbReference type="FunFam" id="1.10.12.10:FF:000001">
    <property type="entry name" value="Probable enoyl-CoA hydratase, mitochondrial"/>
    <property type="match status" value="1"/>
</dbReference>
<dbReference type="EMBL" id="JBHSXM010000001">
    <property type="protein sequence ID" value="MFC6836073.1"/>
    <property type="molecule type" value="Genomic_DNA"/>
</dbReference>
<dbReference type="InterPro" id="IPR018376">
    <property type="entry name" value="Enoyl-CoA_hyd/isom_CS"/>
</dbReference>
<keyword evidence="5" id="KW-1185">Reference proteome</keyword>
<dbReference type="Gene3D" id="1.10.12.10">
    <property type="entry name" value="Lyase 2-enoyl-coa Hydratase, Chain A, domain 2"/>
    <property type="match status" value="1"/>
</dbReference>
<reference evidence="4 5" key="1">
    <citation type="journal article" date="2019" name="Int. J. Syst. Evol. Microbiol.">
        <title>The Global Catalogue of Microorganisms (GCM) 10K type strain sequencing project: providing services to taxonomists for standard genome sequencing and annotation.</title>
        <authorList>
            <consortium name="The Broad Institute Genomics Platform"/>
            <consortium name="The Broad Institute Genome Sequencing Center for Infectious Disease"/>
            <person name="Wu L."/>
            <person name="Ma J."/>
        </authorList>
    </citation>
    <scope>NUCLEOTIDE SEQUENCE [LARGE SCALE GENOMIC DNA]</scope>
    <source>
        <strain evidence="4 5">PSRA2</strain>
    </source>
</reference>
<accession>A0ABD5UB80</accession>
<dbReference type="PROSITE" id="PS00166">
    <property type="entry name" value="ENOYL_COA_HYDRATASE"/>
    <property type="match status" value="1"/>
</dbReference>
<evidence type="ECO:0000256" key="3">
    <source>
        <dbReference type="RuleBase" id="RU003707"/>
    </source>
</evidence>
<evidence type="ECO:0000313" key="5">
    <source>
        <dbReference type="Proteomes" id="UP001596406"/>
    </source>
</evidence>
<sequence>MSEDAVLLDVEEEIATITLNRPEMRNAITHEVSTTLLDRLDEVEDSDARALVVTGSGGSFSAGGDVNAMSARLSGEASLAESVRRIHQETSRAIERVAKFHLPTVAKIDGVAFGAGANLALACDVQLASREASISFGFKQVGLAVDTGTSYFLPRIVGMNKAKELVFTGELLDADDAHELGLFNHVYGDDFEGEVDAFVEELAQGPTVALETSKRALVQGLEQSLDQAMTREAAHQAAVFETDDHREGATAFMEKREPDFSGE</sequence>
<evidence type="ECO:0000256" key="2">
    <source>
        <dbReference type="ARBA" id="ARBA00023239"/>
    </source>
</evidence>
<name>A0ABD5UB80_9EURY</name>
<protein>
    <submittedName>
        <fullName evidence="4">Enoyl-CoA hydratase-related protein</fullName>
    </submittedName>
</protein>
<dbReference type="Pfam" id="PF00378">
    <property type="entry name" value="ECH_1"/>
    <property type="match status" value="1"/>
</dbReference>
<dbReference type="GO" id="GO:0016836">
    <property type="term" value="F:hydro-lyase activity"/>
    <property type="evidence" value="ECO:0007669"/>
    <property type="project" value="UniProtKB-ARBA"/>
</dbReference>
<dbReference type="RefSeq" id="WP_304447767.1">
    <property type="nucleotide sequence ID" value="NZ_JARRAH010000001.1"/>
</dbReference>
<dbReference type="PANTHER" id="PTHR43459:SF1">
    <property type="entry name" value="EG:BACN32G11.4 PROTEIN"/>
    <property type="match status" value="1"/>
</dbReference>
<dbReference type="Gene3D" id="3.90.226.10">
    <property type="entry name" value="2-enoyl-CoA Hydratase, Chain A, domain 1"/>
    <property type="match status" value="1"/>
</dbReference>